<evidence type="ECO:0000313" key="1">
    <source>
        <dbReference type="EMBL" id="KAH9680532.1"/>
    </source>
</evidence>
<evidence type="ECO:0000313" key="2">
    <source>
        <dbReference type="Proteomes" id="UP000829398"/>
    </source>
</evidence>
<reference evidence="2" key="1">
    <citation type="journal article" date="2023" name="Hortic. Res.">
        <title>A chromosome-level phased genome enabling allele-level studies in sweet orange: a case study on citrus Huanglongbing tolerance.</title>
        <authorList>
            <person name="Wu B."/>
            <person name="Yu Q."/>
            <person name="Deng Z."/>
            <person name="Duan Y."/>
            <person name="Luo F."/>
            <person name="Gmitter F. Jr."/>
        </authorList>
    </citation>
    <scope>NUCLEOTIDE SEQUENCE [LARGE SCALE GENOMIC DNA]</scope>
    <source>
        <strain evidence="2">cv. Valencia</strain>
    </source>
</reference>
<comment type="caution">
    <text evidence="1">The sequence shown here is derived from an EMBL/GenBank/DDBJ whole genome shotgun (WGS) entry which is preliminary data.</text>
</comment>
<name>A0ACB8I0C4_CITSI</name>
<dbReference type="Proteomes" id="UP000829398">
    <property type="component" value="Chromosome 9"/>
</dbReference>
<dbReference type="EMBL" id="CM039178">
    <property type="protein sequence ID" value="KAH9680532.1"/>
    <property type="molecule type" value="Genomic_DNA"/>
</dbReference>
<keyword evidence="2" id="KW-1185">Reference proteome</keyword>
<proteinExistence type="predicted"/>
<sequence>MAENVDEGNENDFKENDNVSQENENLRRNRPFIEYFKQEAKILREQGKKVDRIKLGKCFKNLSEEEKAKFRMVGSDIAWNKDKEDDFVKGTQKAMETRCAPDRFAKLVAKLSENKKKAVVELGFESLLHIKCGRLKRDLCSWLVQNFDPFTSCIFLHGKSINLSPRDFEYIMGIKDGGVDIDVDLDIDDIDKLKNEYCDDSGYIKLKTLESKLVNQREVNDDFKRSFVLFAIATIIFPKSGLNLAPYYLVFLKDTSAINKKNWATWAFKGLVEGIQKFKAGQHKVVNGCVLFLELFYMDSISFARKFIDKSLSPITTWTNRDVTNLLSFVKKNGGYGSSKVNLREIHPQQNTAQETFDGTSRKNEECIHNCQHQKELSLVRKDIGRMALELDGLKHSMGSWMQQMQQVMETLKENLTQKQVEQQKENNGATVGITSPSRKQQKNDESSHEILTFAELMKRAKERPDGDDILEKKLLDKENVEEKHDERILTGESDLNEGKRKQIFYNAAIQDNGRNDDCSIEEESSNQLSVFEVKDMRSRKRKPEEDMKLLQYIFQGELPMDEHIVDGISFFVSRQEMFSLAPNTWIIDTVIDCFVNYLTNKEREKTSLEMRIWYLPTIFSQKIVANMDSKKKSSIEDFVKNHNIRDKYMSELAVCEKIYVPINDGFAHWYLAVLIVKTQTVEIWDSLPSNSSNSHREEIVRAIVAHNFLFSNILWEGINKNYKVPELDVPSSYDIPSTAQAEIQSGRDGSNSIYWDDKSMYELTAEDVIGKRFASLEEATDFYKKYSKIMGFSVRIYDGRRDTNGAPIMKHWVCSREGERDKKYIEHTNRIREPRAITRVNCRAAFRVNLDKESKTWVARSFVPKHSHELAADFETQFLRSHRMVKDSDNALANSMQTVGIKTSQIMDFFVNQAGGYDNLGFGLKDLYNNLDNKRRSMILETDSEAALAYLNAKADMDPDFFCKYSIDEENRLANLFWADSIARLDYSYFGDVLAFDSTYKTNEYGKPLVILLGVNNHYATSYFGCAILTDETVETYTWVLKTFLCAMNNRKPISIVTDGDRAMRKAIKKVVPEARHRLCIWHLQRNAQSNVHKTPEFVTRFKDFLLGNYRPEEFEQLWQNMVEELGLQNNDWVKKIYSKRERWAEAFLRGHFFGGMRTTQRCEGMNAYMNRFLQRKLKLHEFVRQIDRALRRTRNNNLGHNFKTKHSIPMISTHLPSLEKHAAGVYTQKLFYKVRKQIYKEGQFILLSNVTLLDIQVYTLTRHLEAKKKWTVVYYLKEQHFECSCKKFESIGIPCPHLFCVMKHMHVSEIPASLINKRWTMDVKVYKQSLMPLESQSKDVLNNFRYGSLNAEFNEISFYASKSDAAYWKLKSHLAQLKSEIKELRTCDNGDTDRPCSAEKKARIVKDPLVVKTKGAPSTKFNKGVNTRKCGYCKQDGHTARKCPSKNGHVTSVDNFARPLNSFKKFICTRNPQQFLNLFNCIGYRTPGVVSGLIQIIYAEQIRGSPIH</sequence>
<accession>A0ACB8I0C4</accession>
<organism evidence="1 2">
    <name type="scientific">Citrus sinensis</name>
    <name type="common">Sweet orange</name>
    <name type="synonym">Citrus aurantium var. sinensis</name>
    <dbReference type="NCBI Taxonomy" id="2711"/>
    <lineage>
        <taxon>Eukaryota</taxon>
        <taxon>Viridiplantae</taxon>
        <taxon>Streptophyta</taxon>
        <taxon>Embryophyta</taxon>
        <taxon>Tracheophyta</taxon>
        <taxon>Spermatophyta</taxon>
        <taxon>Magnoliopsida</taxon>
        <taxon>eudicotyledons</taxon>
        <taxon>Gunneridae</taxon>
        <taxon>Pentapetalae</taxon>
        <taxon>rosids</taxon>
        <taxon>malvids</taxon>
        <taxon>Sapindales</taxon>
        <taxon>Rutaceae</taxon>
        <taxon>Aurantioideae</taxon>
        <taxon>Citrus</taxon>
    </lineage>
</organism>
<gene>
    <name evidence="1" type="ORF">KPL71_026580</name>
</gene>
<protein>
    <submittedName>
        <fullName evidence="1">Protein FAR1-RELATED SEQUENCE</fullName>
    </submittedName>
</protein>